<keyword evidence="7" id="KW-1185">Reference proteome</keyword>
<feature type="domain" description="Ubiquitin-like protease family profile" evidence="5">
    <location>
        <begin position="451"/>
        <end position="617"/>
    </location>
</feature>
<feature type="region of interest" description="Disordered" evidence="4">
    <location>
        <begin position="243"/>
        <end position="330"/>
    </location>
</feature>
<dbReference type="Pfam" id="PF02902">
    <property type="entry name" value="Peptidase_C48"/>
    <property type="match status" value="1"/>
</dbReference>
<gene>
    <name evidence="6" type="ORF">B0T25DRAFT_536176</name>
</gene>
<evidence type="ECO:0000256" key="2">
    <source>
        <dbReference type="ARBA" id="ARBA00022670"/>
    </source>
</evidence>
<dbReference type="GO" id="GO:0019783">
    <property type="term" value="F:ubiquitin-like protein peptidase activity"/>
    <property type="evidence" value="ECO:0007669"/>
    <property type="project" value="UniProtKB-ARBA"/>
</dbReference>
<sequence length="697" mass="75544">MEKDAQGRIQDRQALADVEQAELTHLKELIDAFEKQRPQALLDNHRSLIATHGIDTTTRIIFLLPTSQRDSYLGVLARDIYGGVLDARSVPPLIKVCHQWQLLPTSLHEHFGCSSRTFFHSLQHAAAQYSFAETHAAVNAAAATRKNRLADDLSAFSGVPRSKTHIPDDIKQALLRLDAARSGSPAIPPGRSRSKRNRDGDAPAARSIVPKRVRRGRARASLSHGGGVTVRTRSQAAAHILGHSSGETQDQSSLSSEADTEADQSSNGGASPDSVHAGLDDGRDDGLDDGFTSVEDDSDSIGSALEEPASPPIAVSVPQSPQSPQSPGIEVARRMEQHNSRFLNDITMPSPLAAKEAQSSSRDLEPSPSPCSPNIMSPNFDLIPSSIDRQDVVDATEGAQRPTTKDTTPNVKEGASAIDPEKSPIKPTSCTEILPDPDPGIRGDDSTILPADVYAQGTDALQKHLGYPAGNPGSMARFAPGKWLDDINIDAVLGFLTLSSESVIHISPTTVDAAQVDRQISRITGAGTQLEMALLPLLVRGSHWILAVARPKSECIDIYDSLQDGNGMETVRRRIKALLDRLQLHSWNYFAIRDCLSLRQSNLDDCGVLCLATAAHLVTGQAFPQDIDAQLWRGAFKIILARNLIDGINWLSSLPELPQHRMPQNTQLDGHITPAQLTQLEQTLRSLKAEVKRDYIK</sequence>
<feature type="compositionally biased region" description="Basic residues" evidence="4">
    <location>
        <begin position="209"/>
        <end position="218"/>
    </location>
</feature>
<feature type="compositionally biased region" description="Acidic residues" evidence="4">
    <location>
        <begin position="286"/>
        <end position="299"/>
    </location>
</feature>
<evidence type="ECO:0000256" key="1">
    <source>
        <dbReference type="ARBA" id="ARBA00005234"/>
    </source>
</evidence>
<evidence type="ECO:0000256" key="3">
    <source>
        <dbReference type="ARBA" id="ARBA00022801"/>
    </source>
</evidence>
<evidence type="ECO:0000259" key="5">
    <source>
        <dbReference type="PROSITE" id="PS50600"/>
    </source>
</evidence>
<proteinExistence type="inferred from homology"/>
<name>A0AAJ0HSY9_9PEZI</name>
<feature type="compositionally biased region" description="Low complexity" evidence="4">
    <location>
        <begin position="312"/>
        <end position="327"/>
    </location>
</feature>
<feature type="compositionally biased region" description="Polar residues" evidence="4">
    <location>
        <begin position="401"/>
        <end position="410"/>
    </location>
</feature>
<evidence type="ECO:0000313" key="7">
    <source>
        <dbReference type="Proteomes" id="UP001275084"/>
    </source>
</evidence>
<organism evidence="6 7">
    <name type="scientific">Lasiosphaeria hispida</name>
    <dbReference type="NCBI Taxonomy" id="260671"/>
    <lineage>
        <taxon>Eukaryota</taxon>
        <taxon>Fungi</taxon>
        <taxon>Dikarya</taxon>
        <taxon>Ascomycota</taxon>
        <taxon>Pezizomycotina</taxon>
        <taxon>Sordariomycetes</taxon>
        <taxon>Sordariomycetidae</taxon>
        <taxon>Sordariales</taxon>
        <taxon>Lasiosphaeriaceae</taxon>
        <taxon>Lasiosphaeria</taxon>
    </lineage>
</organism>
<keyword evidence="2" id="KW-0645">Protease</keyword>
<keyword evidence="3" id="KW-0378">Hydrolase</keyword>
<dbReference type="GO" id="GO:0006508">
    <property type="term" value="P:proteolysis"/>
    <property type="evidence" value="ECO:0007669"/>
    <property type="project" value="UniProtKB-KW"/>
</dbReference>
<dbReference type="SUPFAM" id="SSF54001">
    <property type="entry name" value="Cysteine proteinases"/>
    <property type="match status" value="1"/>
</dbReference>
<accession>A0AAJ0HSY9</accession>
<dbReference type="Gene3D" id="3.40.395.10">
    <property type="entry name" value="Adenoviral Proteinase, Chain A"/>
    <property type="match status" value="1"/>
</dbReference>
<evidence type="ECO:0000256" key="4">
    <source>
        <dbReference type="SAM" id="MobiDB-lite"/>
    </source>
</evidence>
<comment type="caution">
    <text evidence="6">The sequence shown here is derived from an EMBL/GenBank/DDBJ whole genome shotgun (WGS) entry which is preliminary data.</text>
</comment>
<dbReference type="GO" id="GO:0008234">
    <property type="term" value="F:cysteine-type peptidase activity"/>
    <property type="evidence" value="ECO:0007669"/>
    <property type="project" value="InterPro"/>
</dbReference>
<reference evidence="6" key="2">
    <citation type="submission" date="2023-06" db="EMBL/GenBank/DDBJ databases">
        <authorList>
            <consortium name="Lawrence Berkeley National Laboratory"/>
            <person name="Haridas S."/>
            <person name="Hensen N."/>
            <person name="Bonometti L."/>
            <person name="Westerberg I."/>
            <person name="Brannstrom I.O."/>
            <person name="Guillou S."/>
            <person name="Cros-Aarteil S."/>
            <person name="Calhoun S."/>
            <person name="Kuo A."/>
            <person name="Mondo S."/>
            <person name="Pangilinan J."/>
            <person name="Riley R."/>
            <person name="Labutti K."/>
            <person name="Andreopoulos B."/>
            <person name="Lipzen A."/>
            <person name="Chen C."/>
            <person name="Yanf M."/>
            <person name="Daum C."/>
            <person name="Ng V."/>
            <person name="Clum A."/>
            <person name="Steindorff A."/>
            <person name="Ohm R."/>
            <person name="Martin F."/>
            <person name="Silar P."/>
            <person name="Natvig D."/>
            <person name="Lalanne C."/>
            <person name="Gautier V."/>
            <person name="Ament-Velasquez S.L."/>
            <person name="Kruys A."/>
            <person name="Hutchinson M.I."/>
            <person name="Powell A.J."/>
            <person name="Barry K."/>
            <person name="Miller A.N."/>
            <person name="Grigoriev I.V."/>
            <person name="Debuchy R."/>
            <person name="Gladieux P."/>
            <person name="Thoren M.H."/>
            <person name="Johannesson H."/>
        </authorList>
    </citation>
    <scope>NUCLEOTIDE SEQUENCE</scope>
    <source>
        <strain evidence="6">CBS 955.72</strain>
    </source>
</reference>
<feature type="region of interest" description="Disordered" evidence="4">
    <location>
        <begin position="342"/>
        <end position="438"/>
    </location>
</feature>
<feature type="region of interest" description="Disordered" evidence="4">
    <location>
        <begin position="177"/>
        <end position="231"/>
    </location>
</feature>
<dbReference type="PROSITE" id="PS50600">
    <property type="entry name" value="ULP_PROTEASE"/>
    <property type="match status" value="1"/>
</dbReference>
<dbReference type="InterPro" id="IPR003653">
    <property type="entry name" value="Peptidase_C48_C"/>
</dbReference>
<comment type="similarity">
    <text evidence="1">Belongs to the peptidase C48 family.</text>
</comment>
<dbReference type="InterPro" id="IPR038765">
    <property type="entry name" value="Papain-like_cys_pep_sf"/>
</dbReference>
<dbReference type="AlphaFoldDB" id="A0AAJ0HSY9"/>
<feature type="compositionally biased region" description="Polar residues" evidence="4">
    <location>
        <begin position="245"/>
        <end position="269"/>
    </location>
</feature>
<reference evidence="6" key="1">
    <citation type="journal article" date="2023" name="Mol. Phylogenet. Evol.">
        <title>Genome-scale phylogeny and comparative genomics of the fungal order Sordariales.</title>
        <authorList>
            <person name="Hensen N."/>
            <person name="Bonometti L."/>
            <person name="Westerberg I."/>
            <person name="Brannstrom I.O."/>
            <person name="Guillou S."/>
            <person name="Cros-Aarteil S."/>
            <person name="Calhoun S."/>
            <person name="Haridas S."/>
            <person name="Kuo A."/>
            <person name="Mondo S."/>
            <person name="Pangilinan J."/>
            <person name="Riley R."/>
            <person name="LaButti K."/>
            <person name="Andreopoulos B."/>
            <person name="Lipzen A."/>
            <person name="Chen C."/>
            <person name="Yan M."/>
            <person name="Daum C."/>
            <person name="Ng V."/>
            <person name="Clum A."/>
            <person name="Steindorff A."/>
            <person name="Ohm R.A."/>
            <person name="Martin F."/>
            <person name="Silar P."/>
            <person name="Natvig D.O."/>
            <person name="Lalanne C."/>
            <person name="Gautier V."/>
            <person name="Ament-Velasquez S.L."/>
            <person name="Kruys A."/>
            <person name="Hutchinson M.I."/>
            <person name="Powell A.J."/>
            <person name="Barry K."/>
            <person name="Miller A.N."/>
            <person name="Grigoriev I.V."/>
            <person name="Debuchy R."/>
            <person name="Gladieux P."/>
            <person name="Hiltunen Thoren M."/>
            <person name="Johannesson H."/>
        </authorList>
    </citation>
    <scope>NUCLEOTIDE SEQUENCE</scope>
    <source>
        <strain evidence="6">CBS 955.72</strain>
    </source>
</reference>
<protein>
    <recommendedName>
        <fullName evidence="5">Ubiquitin-like protease family profile domain-containing protein</fullName>
    </recommendedName>
</protein>
<dbReference type="EMBL" id="JAUIQD010000002">
    <property type="protein sequence ID" value="KAK3360685.1"/>
    <property type="molecule type" value="Genomic_DNA"/>
</dbReference>
<evidence type="ECO:0000313" key="6">
    <source>
        <dbReference type="EMBL" id="KAK3360685.1"/>
    </source>
</evidence>
<dbReference type="Proteomes" id="UP001275084">
    <property type="component" value="Unassembled WGS sequence"/>
</dbReference>